<protein>
    <recommendedName>
        <fullName evidence="2">histidine kinase</fullName>
        <ecNumber evidence="2">2.7.13.3</ecNumber>
    </recommendedName>
</protein>
<evidence type="ECO:0000259" key="10">
    <source>
        <dbReference type="PROSITE" id="PS50112"/>
    </source>
</evidence>
<accession>A0A7Y9NN63</accession>
<evidence type="ECO:0000313" key="12">
    <source>
        <dbReference type="EMBL" id="NYF52428.1"/>
    </source>
</evidence>
<dbReference type="PRINTS" id="PR00344">
    <property type="entry name" value="BCTRLSENSOR"/>
</dbReference>
<organism evidence="12 13">
    <name type="scientific">Tunturiibacter lichenicola</name>
    <dbReference type="NCBI Taxonomy" id="2051959"/>
    <lineage>
        <taxon>Bacteria</taxon>
        <taxon>Pseudomonadati</taxon>
        <taxon>Acidobacteriota</taxon>
        <taxon>Terriglobia</taxon>
        <taxon>Terriglobales</taxon>
        <taxon>Acidobacteriaceae</taxon>
        <taxon>Tunturiibacter</taxon>
    </lineage>
</organism>
<gene>
    <name evidence="12" type="ORF">HDF12_002827</name>
</gene>
<dbReference type="EC" id="2.7.13.3" evidence="2"/>
<dbReference type="PROSITE" id="PS50109">
    <property type="entry name" value="HIS_KIN"/>
    <property type="match status" value="1"/>
</dbReference>
<dbReference type="SUPFAM" id="SSF55874">
    <property type="entry name" value="ATPase domain of HSP90 chaperone/DNA topoisomerase II/histidine kinase"/>
    <property type="match status" value="1"/>
</dbReference>
<dbReference type="InterPro" id="IPR004358">
    <property type="entry name" value="Sig_transdc_His_kin-like_C"/>
</dbReference>
<dbReference type="InterPro" id="IPR000014">
    <property type="entry name" value="PAS"/>
</dbReference>
<dbReference type="SMART" id="SM00387">
    <property type="entry name" value="HATPase_c"/>
    <property type="match status" value="1"/>
</dbReference>
<evidence type="ECO:0000256" key="4">
    <source>
        <dbReference type="ARBA" id="ARBA00022679"/>
    </source>
</evidence>
<dbReference type="PROSITE" id="PS50113">
    <property type="entry name" value="PAC"/>
    <property type="match status" value="2"/>
</dbReference>
<dbReference type="InterPro" id="IPR035965">
    <property type="entry name" value="PAS-like_dom_sf"/>
</dbReference>
<keyword evidence="7" id="KW-0067">ATP-binding</keyword>
<dbReference type="PROSITE" id="PS50112">
    <property type="entry name" value="PAS"/>
    <property type="match status" value="2"/>
</dbReference>
<dbReference type="CDD" id="cd00130">
    <property type="entry name" value="PAS"/>
    <property type="match status" value="2"/>
</dbReference>
<dbReference type="SUPFAM" id="SSF47384">
    <property type="entry name" value="Homodimeric domain of signal transducing histidine kinase"/>
    <property type="match status" value="1"/>
</dbReference>
<keyword evidence="6" id="KW-0418">Kinase</keyword>
<dbReference type="PANTHER" id="PTHR43065:SF10">
    <property type="entry name" value="PEROXIDE STRESS-ACTIVATED HISTIDINE KINASE MAK3"/>
    <property type="match status" value="1"/>
</dbReference>
<dbReference type="InterPro" id="IPR001610">
    <property type="entry name" value="PAC"/>
</dbReference>
<dbReference type="CDD" id="cd00082">
    <property type="entry name" value="HisKA"/>
    <property type="match status" value="1"/>
</dbReference>
<comment type="catalytic activity">
    <reaction evidence="1">
        <text>ATP + protein L-histidine = ADP + protein N-phospho-L-histidine.</text>
        <dbReference type="EC" id="2.7.13.3"/>
    </reaction>
</comment>
<dbReference type="SUPFAM" id="SSF55785">
    <property type="entry name" value="PYP-like sensor domain (PAS domain)"/>
    <property type="match status" value="2"/>
</dbReference>
<evidence type="ECO:0000259" key="9">
    <source>
        <dbReference type="PROSITE" id="PS50109"/>
    </source>
</evidence>
<evidence type="ECO:0000256" key="7">
    <source>
        <dbReference type="ARBA" id="ARBA00022840"/>
    </source>
</evidence>
<dbReference type="InterPro" id="IPR013655">
    <property type="entry name" value="PAS_fold_3"/>
</dbReference>
<dbReference type="GO" id="GO:0006355">
    <property type="term" value="P:regulation of DNA-templated transcription"/>
    <property type="evidence" value="ECO:0007669"/>
    <property type="project" value="InterPro"/>
</dbReference>
<keyword evidence="5" id="KW-0547">Nucleotide-binding</keyword>
<dbReference type="Pfam" id="PF00989">
    <property type="entry name" value="PAS"/>
    <property type="match status" value="1"/>
</dbReference>
<dbReference type="Proteomes" id="UP000534186">
    <property type="component" value="Unassembled WGS sequence"/>
</dbReference>
<dbReference type="InterPro" id="IPR003594">
    <property type="entry name" value="HATPase_dom"/>
</dbReference>
<reference evidence="12 13" key="1">
    <citation type="submission" date="2020-07" db="EMBL/GenBank/DDBJ databases">
        <title>Genomic Encyclopedia of Type Strains, Phase IV (KMG-V): Genome sequencing to study the core and pangenomes of soil and plant-associated prokaryotes.</title>
        <authorList>
            <person name="Whitman W."/>
        </authorList>
    </citation>
    <scope>NUCLEOTIDE SEQUENCE [LARGE SCALE GENOMIC DNA]</scope>
    <source>
        <strain evidence="12 13">M8UP30</strain>
    </source>
</reference>
<dbReference type="InterPro" id="IPR013767">
    <property type="entry name" value="PAS_fold"/>
</dbReference>
<dbReference type="SMART" id="SM00091">
    <property type="entry name" value="PAS"/>
    <property type="match status" value="2"/>
</dbReference>
<evidence type="ECO:0000313" key="13">
    <source>
        <dbReference type="Proteomes" id="UP000534186"/>
    </source>
</evidence>
<evidence type="ECO:0000256" key="5">
    <source>
        <dbReference type="ARBA" id="ARBA00022741"/>
    </source>
</evidence>
<keyword evidence="3" id="KW-0597">Phosphoprotein</keyword>
<dbReference type="Gene3D" id="1.10.287.130">
    <property type="match status" value="1"/>
</dbReference>
<keyword evidence="4" id="KW-0808">Transferase</keyword>
<dbReference type="PANTHER" id="PTHR43065">
    <property type="entry name" value="SENSOR HISTIDINE KINASE"/>
    <property type="match status" value="1"/>
</dbReference>
<evidence type="ECO:0000256" key="2">
    <source>
        <dbReference type="ARBA" id="ARBA00012438"/>
    </source>
</evidence>
<dbReference type="Pfam" id="PF02518">
    <property type="entry name" value="HATPase_c"/>
    <property type="match status" value="1"/>
</dbReference>
<feature type="domain" description="PAS" evidence="10">
    <location>
        <begin position="173"/>
        <end position="247"/>
    </location>
</feature>
<sequence length="659" mass="72761">MTVSAPAPTARAKTLITGNSEMADRIRAHEWSSTPLGPIEDWSETLVTTVNLMLHSPFPTILSWGPEMVFLYNDAAIPTLMGKHPSALGGLYRDVFPEAWDLVSADLNACLYQGLTAVRDNMFIPIFLDGVLEDHYWSYSLIPVYENARIVGIYDAYRNTTDIVMGARKLRESETKLKLATEVAKLGVFMWDTLEDRGIWENDQMYEIFGRTREEGPINGSAFINEVVHPDFRQSFREATESTLQNGTPFQFEGMIYRPDKTLRWIEVCGQLQPKMHGSAGQILGTVRDITEVRSGQEAVRNSSKRLSELAAIVESSDDVIVSKDLNGIITSWNAAATRVFGYSADEIVGSSILRLIPEHLHSDEKTIIASIRSGKRVEHFETVRLTKGGRLVEVSLTVSPIRDEHGRVIGASKILRDISGRKRIEESLLQAEKIAATGRMAATIAHEINNPLESVMNLLYLLRPMITDPSGINYLSSAEDELGRVAHIAKQTLGYYREHASASNASLKEIALHAITIYEPRCKASGIEIRTALDSSAKIVLRRGEMMQVISNLIANSIYAMPAGGVLSVSVEDAKRSTDGIILTVQDDGLGIAPEHLPRVFDAFFTTRSTVGTGIGLFVAKQFVEGHGGQIEIESSDAPENHGTTIRIFLPKVTAYQD</sequence>
<feature type="domain" description="PAS" evidence="10">
    <location>
        <begin position="306"/>
        <end position="366"/>
    </location>
</feature>
<dbReference type="AlphaFoldDB" id="A0A7Y9NN63"/>
<dbReference type="InterPro" id="IPR005467">
    <property type="entry name" value="His_kinase_dom"/>
</dbReference>
<dbReference type="SMART" id="SM00388">
    <property type="entry name" value="HisKA"/>
    <property type="match status" value="1"/>
</dbReference>
<proteinExistence type="predicted"/>
<keyword evidence="8" id="KW-0902">Two-component regulatory system</keyword>
<dbReference type="InterPro" id="IPR036097">
    <property type="entry name" value="HisK_dim/P_sf"/>
</dbReference>
<dbReference type="GO" id="GO:0000155">
    <property type="term" value="F:phosphorelay sensor kinase activity"/>
    <property type="evidence" value="ECO:0007669"/>
    <property type="project" value="InterPro"/>
</dbReference>
<dbReference type="Gene3D" id="3.30.450.20">
    <property type="entry name" value="PAS domain"/>
    <property type="match status" value="3"/>
</dbReference>
<name>A0A7Y9NN63_9BACT</name>
<evidence type="ECO:0000256" key="3">
    <source>
        <dbReference type="ARBA" id="ARBA00022553"/>
    </source>
</evidence>
<comment type="caution">
    <text evidence="12">The sequence shown here is derived from an EMBL/GenBank/DDBJ whole genome shotgun (WGS) entry which is preliminary data.</text>
</comment>
<evidence type="ECO:0000256" key="1">
    <source>
        <dbReference type="ARBA" id="ARBA00000085"/>
    </source>
</evidence>
<dbReference type="Gene3D" id="3.30.565.10">
    <property type="entry name" value="Histidine kinase-like ATPase, C-terminal domain"/>
    <property type="match status" value="1"/>
</dbReference>
<evidence type="ECO:0000256" key="6">
    <source>
        <dbReference type="ARBA" id="ARBA00022777"/>
    </source>
</evidence>
<evidence type="ECO:0000256" key="8">
    <source>
        <dbReference type="ARBA" id="ARBA00023012"/>
    </source>
</evidence>
<dbReference type="InterPro" id="IPR003661">
    <property type="entry name" value="HisK_dim/P_dom"/>
</dbReference>
<dbReference type="SMART" id="SM00086">
    <property type="entry name" value="PAC"/>
    <property type="match status" value="2"/>
</dbReference>
<feature type="domain" description="PAC" evidence="11">
    <location>
        <begin position="250"/>
        <end position="302"/>
    </location>
</feature>
<dbReference type="Pfam" id="PF08447">
    <property type="entry name" value="PAS_3"/>
    <property type="match status" value="1"/>
</dbReference>
<dbReference type="InterPro" id="IPR000700">
    <property type="entry name" value="PAS-assoc_C"/>
</dbReference>
<dbReference type="NCBIfam" id="TIGR00229">
    <property type="entry name" value="sensory_box"/>
    <property type="match status" value="2"/>
</dbReference>
<feature type="domain" description="Histidine kinase" evidence="9">
    <location>
        <begin position="444"/>
        <end position="655"/>
    </location>
</feature>
<feature type="domain" description="PAC" evidence="11">
    <location>
        <begin position="379"/>
        <end position="431"/>
    </location>
</feature>
<dbReference type="GO" id="GO:0005524">
    <property type="term" value="F:ATP binding"/>
    <property type="evidence" value="ECO:0007669"/>
    <property type="project" value="UniProtKB-KW"/>
</dbReference>
<dbReference type="InterPro" id="IPR036890">
    <property type="entry name" value="HATPase_C_sf"/>
</dbReference>
<dbReference type="EMBL" id="JACCCV010000002">
    <property type="protein sequence ID" value="NYF52428.1"/>
    <property type="molecule type" value="Genomic_DNA"/>
</dbReference>
<evidence type="ECO:0000259" key="11">
    <source>
        <dbReference type="PROSITE" id="PS50113"/>
    </source>
</evidence>